<gene>
    <name evidence="1" type="ORF">AVDCRST_MAG37-3355</name>
</gene>
<sequence length="44" mass="4952">CRSNPMMTSPSMTVVGVDWEFISTISCIASRSVRTFFSIKSMFL</sequence>
<dbReference type="AlphaFoldDB" id="A0A6J4QXI2"/>
<reference evidence="1" key="1">
    <citation type="submission" date="2020-02" db="EMBL/GenBank/DDBJ databases">
        <authorList>
            <person name="Meier V. D."/>
        </authorList>
    </citation>
    <scope>NUCLEOTIDE SEQUENCE</scope>
    <source>
        <strain evidence="1">AVDCRST_MAG37</strain>
    </source>
</reference>
<organism evidence="1">
    <name type="scientific">uncultured Rubrobacteraceae bacterium</name>
    <dbReference type="NCBI Taxonomy" id="349277"/>
    <lineage>
        <taxon>Bacteria</taxon>
        <taxon>Bacillati</taxon>
        <taxon>Actinomycetota</taxon>
        <taxon>Rubrobacteria</taxon>
        <taxon>Rubrobacterales</taxon>
        <taxon>Rubrobacteraceae</taxon>
        <taxon>environmental samples</taxon>
    </lineage>
</organism>
<accession>A0A6J4QXI2</accession>
<evidence type="ECO:0000313" key="1">
    <source>
        <dbReference type="EMBL" id="CAA9458241.1"/>
    </source>
</evidence>
<proteinExistence type="predicted"/>
<name>A0A6J4QXI2_9ACTN</name>
<feature type="non-terminal residue" evidence="1">
    <location>
        <position position="1"/>
    </location>
</feature>
<protein>
    <submittedName>
        <fullName evidence="1">Uncharacterized protein</fullName>
    </submittedName>
</protein>
<dbReference type="EMBL" id="CADCVD010000168">
    <property type="protein sequence ID" value="CAA9458241.1"/>
    <property type="molecule type" value="Genomic_DNA"/>
</dbReference>